<dbReference type="PROSITE" id="PS50177">
    <property type="entry name" value="NTF2_DOMAIN"/>
    <property type="match status" value="1"/>
</dbReference>
<dbReference type="InterPro" id="IPR002075">
    <property type="entry name" value="NTF2_dom"/>
</dbReference>
<comment type="caution">
    <text evidence="2">The sequence shown here is derived from an EMBL/GenBank/DDBJ whole genome shotgun (WGS) entry which is preliminary data.</text>
</comment>
<accession>A0ABQ5K3V2</accession>
<protein>
    <recommendedName>
        <fullName evidence="1">NTF2 domain-containing protein</fullName>
    </recommendedName>
</protein>
<dbReference type="Pfam" id="PF02136">
    <property type="entry name" value="NTF2"/>
    <property type="match status" value="1"/>
</dbReference>
<keyword evidence="3" id="KW-1185">Reference proteome</keyword>
<dbReference type="SUPFAM" id="SSF54427">
    <property type="entry name" value="NTF2-like"/>
    <property type="match status" value="1"/>
</dbReference>
<dbReference type="InterPro" id="IPR018222">
    <property type="entry name" value="Nuclear_transport_factor_2_euk"/>
</dbReference>
<evidence type="ECO:0000259" key="1">
    <source>
        <dbReference type="PROSITE" id="PS50177"/>
    </source>
</evidence>
<gene>
    <name evidence="2" type="ORF">ADUPG1_013715</name>
</gene>
<proteinExistence type="predicted"/>
<organism evidence="2 3">
    <name type="scientific">Aduncisulcus paluster</name>
    <dbReference type="NCBI Taxonomy" id="2918883"/>
    <lineage>
        <taxon>Eukaryota</taxon>
        <taxon>Metamonada</taxon>
        <taxon>Carpediemonas-like organisms</taxon>
        <taxon>Aduncisulcus</taxon>
    </lineage>
</organism>
<evidence type="ECO:0000313" key="2">
    <source>
        <dbReference type="EMBL" id="GKT27255.1"/>
    </source>
</evidence>
<evidence type="ECO:0000313" key="3">
    <source>
        <dbReference type="Proteomes" id="UP001057375"/>
    </source>
</evidence>
<name>A0ABQ5K3V2_9EUKA</name>
<dbReference type="Gene3D" id="3.10.450.50">
    <property type="match status" value="1"/>
</dbReference>
<dbReference type="InterPro" id="IPR032710">
    <property type="entry name" value="NTF2-like_dom_sf"/>
</dbReference>
<sequence length="133" mass="15341">MDAVVRPFLQAYYGALGARNFRLLSETYESRAQLNIFGKHISNRDDIIKGLESCPLFDCKPEFSIINYSTQEYKSEGHIFVHVYAKVYTNGDKDDRNSLFVNETFLLMRQKDSPTPYLISNHTIRLLGTVPKK</sequence>
<dbReference type="EMBL" id="BQXS01012725">
    <property type="protein sequence ID" value="GKT27255.1"/>
    <property type="molecule type" value="Genomic_DNA"/>
</dbReference>
<reference evidence="2" key="1">
    <citation type="submission" date="2022-03" db="EMBL/GenBank/DDBJ databases">
        <title>Draft genome sequence of Aduncisulcus paluster, a free-living microaerophilic Fornicata.</title>
        <authorList>
            <person name="Yuyama I."/>
            <person name="Kume K."/>
            <person name="Tamura T."/>
            <person name="Inagaki Y."/>
            <person name="Hashimoto T."/>
        </authorList>
    </citation>
    <scope>NUCLEOTIDE SEQUENCE</scope>
    <source>
        <strain evidence="2">NY0171</strain>
    </source>
</reference>
<feature type="domain" description="NTF2" evidence="1">
    <location>
        <begin position="4"/>
        <end position="126"/>
    </location>
</feature>
<dbReference type="Proteomes" id="UP001057375">
    <property type="component" value="Unassembled WGS sequence"/>
</dbReference>